<protein>
    <submittedName>
        <fullName evidence="2">Uncharacterized protein</fullName>
    </submittedName>
</protein>
<dbReference type="AlphaFoldDB" id="A0A162CQC0"/>
<proteinExistence type="predicted"/>
<feature type="compositionally biased region" description="Polar residues" evidence="1">
    <location>
        <begin position="211"/>
        <end position="220"/>
    </location>
</feature>
<feature type="region of interest" description="Disordered" evidence="1">
    <location>
        <begin position="1"/>
        <end position="44"/>
    </location>
</feature>
<feature type="region of interest" description="Disordered" evidence="1">
    <location>
        <begin position="147"/>
        <end position="271"/>
    </location>
</feature>
<gene>
    <name evidence="2" type="ORF">EN45_091030</name>
</gene>
<feature type="compositionally biased region" description="Polar residues" evidence="1">
    <location>
        <begin position="189"/>
        <end position="203"/>
    </location>
</feature>
<dbReference type="Proteomes" id="UP000076449">
    <property type="component" value="Chromosome III"/>
</dbReference>
<dbReference type="EMBL" id="CM002800">
    <property type="protein sequence ID" value="KZN84940.1"/>
    <property type="molecule type" value="Genomic_DNA"/>
</dbReference>
<name>A0A162CQC0_PENCH</name>
<accession>A0A162CQC0</accession>
<evidence type="ECO:0000313" key="2">
    <source>
        <dbReference type="EMBL" id="KZN84940.1"/>
    </source>
</evidence>
<reference evidence="2" key="1">
    <citation type="journal article" date="2014" name="Genome Announc.">
        <title>Complete sequencing and chromosome-scale genome assembly of the industrial progenitor strain P2niaD18 from the penicillin producer Penicillium chrysogenum.</title>
        <authorList>
            <person name="Specht T."/>
            <person name="Dahlmann T.A."/>
            <person name="Zadra I."/>
            <person name="Kurnsteiner H."/>
            <person name="Kuck U."/>
        </authorList>
    </citation>
    <scope>NUCLEOTIDE SEQUENCE [LARGE SCALE GENOMIC DNA]</scope>
    <source>
        <strain evidence="2">P2niaD18</strain>
    </source>
</reference>
<sequence>MKKKKGVTTLPGEALHENQDGAKHPVEPPKDASEGSKFASSPSDAELGPALNKFFGGPPYCLILPECIKAHTKPRTHKRVCKGRVQSFRRSYPIVSWMDVLSEATTADKFQLQDNGMYWCHVKGRVVEMSAENYHFISLGYPQRMMQSSRPSEAQREKETAGDVEEFPAFDARHSRTNSLTSEDDPTRSDITTRAQDGSTGSSDGPKPSQPDGSNPTNKGKQPAAPVRPKKQNVFIPWTPSPKKGTHTQSAGASNISRRAGPPVRYSPRELDEGPAFIKALIEAGTSWEEQEKLYASKFGISRSQFRLVKKFDLLGMKDGGFEKAAFKSRSEHSKPQSTSANMDPESSVPTGNSQENSERDKGKKRDPGPSDAA</sequence>
<evidence type="ECO:0000256" key="1">
    <source>
        <dbReference type="SAM" id="MobiDB-lite"/>
    </source>
</evidence>
<feature type="compositionally biased region" description="Basic and acidic residues" evidence="1">
    <location>
        <begin position="14"/>
        <end position="34"/>
    </location>
</feature>
<feature type="compositionally biased region" description="Basic and acidic residues" evidence="1">
    <location>
        <begin position="326"/>
        <end position="335"/>
    </location>
</feature>
<feature type="region of interest" description="Disordered" evidence="1">
    <location>
        <begin position="326"/>
        <end position="374"/>
    </location>
</feature>
<feature type="compositionally biased region" description="Basic and acidic residues" evidence="1">
    <location>
        <begin position="357"/>
        <end position="374"/>
    </location>
</feature>
<organism evidence="2">
    <name type="scientific">Penicillium chrysogenum</name>
    <name type="common">Penicillium notatum</name>
    <dbReference type="NCBI Taxonomy" id="5076"/>
    <lineage>
        <taxon>Eukaryota</taxon>
        <taxon>Fungi</taxon>
        <taxon>Dikarya</taxon>
        <taxon>Ascomycota</taxon>
        <taxon>Pezizomycotina</taxon>
        <taxon>Eurotiomycetes</taxon>
        <taxon>Eurotiomycetidae</taxon>
        <taxon>Eurotiales</taxon>
        <taxon>Aspergillaceae</taxon>
        <taxon>Penicillium</taxon>
        <taxon>Penicillium chrysogenum species complex</taxon>
    </lineage>
</organism>
<feature type="compositionally biased region" description="Polar residues" evidence="1">
    <location>
        <begin position="247"/>
        <end position="257"/>
    </location>
</feature>